<reference evidence="3" key="1">
    <citation type="submission" date="2018-07" db="EMBL/GenBank/DDBJ databases">
        <title>Annotation of Aphanomyces astaci genome assembly.</title>
        <authorList>
            <person name="Studholme D.J."/>
        </authorList>
    </citation>
    <scope>NUCLEOTIDE SEQUENCE [LARGE SCALE GENOMIC DNA]</scope>
    <source>
        <strain evidence="3">Pc</strain>
    </source>
</reference>
<gene>
    <name evidence="3" type="ORF">B5M09_010883</name>
</gene>
<feature type="compositionally biased region" description="Basic residues" evidence="1">
    <location>
        <begin position="83"/>
        <end position="96"/>
    </location>
</feature>
<evidence type="ECO:0000313" key="3">
    <source>
        <dbReference type="EMBL" id="RQM20095.1"/>
    </source>
</evidence>
<feature type="domain" description="Transposase Tc1-like" evidence="2">
    <location>
        <begin position="103"/>
        <end position="167"/>
    </location>
</feature>
<dbReference type="InterPro" id="IPR002492">
    <property type="entry name" value="Transposase_Tc1-like"/>
</dbReference>
<dbReference type="Proteomes" id="UP000284702">
    <property type="component" value="Unassembled WGS sequence"/>
</dbReference>
<dbReference type="AlphaFoldDB" id="A0A3R7Y387"/>
<name>A0A3R7Y387_APHAT</name>
<dbReference type="GO" id="GO:0006313">
    <property type="term" value="P:DNA transposition"/>
    <property type="evidence" value="ECO:0007669"/>
    <property type="project" value="InterPro"/>
</dbReference>
<dbReference type="Gene3D" id="3.30.420.10">
    <property type="entry name" value="Ribonuclease H-like superfamily/Ribonuclease H"/>
    <property type="match status" value="1"/>
</dbReference>
<proteinExistence type="predicted"/>
<comment type="caution">
    <text evidence="3">The sequence shown here is derived from an EMBL/GenBank/DDBJ whole genome shotgun (WGS) entry which is preliminary data.</text>
</comment>
<dbReference type="EMBL" id="MZMZ02004044">
    <property type="protein sequence ID" value="RQM20095.1"/>
    <property type="molecule type" value="Genomic_DNA"/>
</dbReference>
<evidence type="ECO:0000313" key="4">
    <source>
        <dbReference type="Proteomes" id="UP000284702"/>
    </source>
</evidence>
<dbReference type="Pfam" id="PF01498">
    <property type="entry name" value="HTH_Tnp_Tc3_2"/>
    <property type="match status" value="1"/>
</dbReference>
<evidence type="ECO:0000256" key="1">
    <source>
        <dbReference type="SAM" id="MobiDB-lite"/>
    </source>
</evidence>
<dbReference type="GO" id="GO:0003677">
    <property type="term" value="F:DNA binding"/>
    <property type="evidence" value="ECO:0007669"/>
    <property type="project" value="InterPro"/>
</dbReference>
<feature type="region of interest" description="Disordered" evidence="1">
    <location>
        <begin position="79"/>
        <end position="99"/>
    </location>
</feature>
<dbReference type="PANTHER" id="PTHR47169:SF2">
    <property type="entry name" value="OS01G0541250 PROTEIN"/>
    <property type="match status" value="1"/>
</dbReference>
<sequence>MTLVQMLYGDVDVSFEKLEGYFATVVEHNPGTFAKVEKSGSYFYRSILIPQFCISAAKLSIRCQAGRATVRKIWRDFKSGSKASKKKGRVGPKPRHSPAEVTEIVRSVPARDRSTMHDMASSTGISVSTLCRQLKSGTINRRSSRLKPLLTDTNKIERLAFCRDHVNIQLDVMNDYLSSRARDAAGAVESREPAESPGTAEFDFSDMWDVVHLDEKWFNADKDCRKTYLTRREVHERRACKSKRFIPKVKFLAAVARPRLDEGFDGKLVEKTPARRNSRNRPAGTLVTALVNVDGKTYRDYVITKVVPSIKERFPSRSKRVVL</sequence>
<dbReference type="VEuPathDB" id="FungiDB:H257_05495"/>
<keyword evidence="4" id="KW-1185">Reference proteome</keyword>
<dbReference type="InterPro" id="IPR036397">
    <property type="entry name" value="RNaseH_sf"/>
</dbReference>
<dbReference type="PANTHER" id="PTHR47169">
    <property type="entry name" value="OS01G0541250 PROTEIN"/>
    <property type="match status" value="1"/>
</dbReference>
<dbReference type="GO" id="GO:0015074">
    <property type="term" value="P:DNA integration"/>
    <property type="evidence" value="ECO:0007669"/>
    <property type="project" value="InterPro"/>
</dbReference>
<organism evidence="3 4">
    <name type="scientific">Aphanomyces astaci</name>
    <name type="common">Crayfish plague agent</name>
    <dbReference type="NCBI Taxonomy" id="112090"/>
    <lineage>
        <taxon>Eukaryota</taxon>
        <taxon>Sar</taxon>
        <taxon>Stramenopiles</taxon>
        <taxon>Oomycota</taxon>
        <taxon>Saprolegniomycetes</taxon>
        <taxon>Saprolegniales</taxon>
        <taxon>Verrucalvaceae</taxon>
        <taxon>Aphanomyces</taxon>
    </lineage>
</organism>
<accession>A0A3R7Y387</accession>
<evidence type="ECO:0000259" key="2">
    <source>
        <dbReference type="Pfam" id="PF01498"/>
    </source>
</evidence>
<protein>
    <recommendedName>
        <fullName evidence="2">Transposase Tc1-like domain-containing protein</fullName>
    </recommendedName>
</protein>